<dbReference type="RefSeq" id="WP_017980587.1">
    <property type="nucleotide sequence ID" value="NZ_CP017578.1"/>
</dbReference>
<dbReference type="AlphaFoldDB" id="A0A175Y4G3"/>
<evidence type="ECO:0000313" key="1">
    <source>
        <dbReference type="EMBL" id="KZB95325.1"/>
    </source>
</evidence>
<dbReference type="KEGG" id="smy:BJP26_03470"/>
<dbReference type="PROSITE" id="PS51257">
    <property type="entry name" value="PROKAR_LIPOPROTEIN"/>
    <property type="match status" value="1"/>
</dbReference>
<sequence>MIAPRRDYRAAQADRGYQPSYVAGTACPGCGHRAWLLGRRAAECGRCGTALPLAPEVAHG</sequence>
<proteinExistence type="predicted"/>
<accession>A0A175Y4G3</accession>
<evidence type="ECO:0000313" key="2">
    <source>
        <dbReference type="Proteomes" id="UP000078460"/>
    </source>
</evidence>
<organism evidence="1 2">
    <name type="scientific">Sphingomonas melonis TY</name>
    <dbReference type="NCBI Taxonomy" id="621456"/>
    <lineage>
        <taxon>Bacteria</taxon>
        <taxon>Pseudomonadati</taxon>
        <taxon>Pseudomonadota</taxon>
        <taxon>Alphaproteobacteria</taxon>
        <taxon>Sphingomonadales</taxon>
        <taxon>Sphingomonadaceae</taxon>
        <taxon>Sphingomonas</taxon>
    </lineage>
</organism>
<reference evidence="1" key="1">
    <citation type="submission" date="2016-03" db="EMBL/GenBank/DDBJ databases">
        <title>Sphingomonas melonis TY, whole genome shotgun sequencing.</title>
        <authorList>
            <person name="Wang H."/>
            <person name="Zhu P."/>
        </authorList>
    </citation>
    <scope>NUCLEOTIDE SEQUENCE [LARGE SCALE GENOMIC DNA]</scope>
    <source>
        <strain evidence="1">TY</strain>
    </source>
</reference>
<dbReference type="OrthoDB" id="7595325at2"/>
<dbReference type="GeneID" id="93797000"/>
<gene>
    <name evidence="1" type="ORF">AVM11_03360</name>
</gene>
<comment type="caution">
    <text evidence="1">The sequence shown here is derived from an EMBL/GenBank/DDBJ whole genome shotgun (WGS) entry which is preliminary data.</text>
</comment>
<dbReference type="STRING" id="621456.BJP26_03470"/>
<dbReference type="EMBL" id="LQCK02000012">
    <property type="protein sequence ID" value="KZB95325.1"/>
    <property type="molecule type" value="Genomic_DNA"/>
</dbReference>
<name>A0A175Y4G3_9SPHN</name>
<dbReference type="Proteomes" id="UP000078460">
    <property type="component" value="Unassembled WGS sequence"/>
</dbReference>
<keyword evidence="2" id="KW-1185">Reference proteome</keyword>
<protein>
    <submittedName>
        <fullName evidence="1">Uncharacterized protein</fullName>
    </submittedName>
</protein>